<evidence type="ECO:0000313" key="2">
    <source>
        <dbReference type="EMBL" id="QZE60184.1"/>
    </source>
</evidence>
<keyword evidence="3" id="KW-1185">Reference proteome</keyword>
<keyword evidence="1" id="KW-1133">Transmembrane helix</keyword>
<accession>A0AAE7XRY6</accession>
<gene>
    <name evidence="2" type="ORF">pEaSNUABM35_00267</name>
</gene>
<reference evidence="2 3" key="1">
    <citation type="submission" date="2021-06" db="EMBL/GenBank/DDBJ databases">
        <title>Complete genome sequence of Erwinia phage pEa_SNUABM_35.</title>
        <authorList>
            <person name="Kim S.G."/>
            <person name="Park S.C."/>
        </authorList>
    </citation>
    <scope>NUCLEOTIDE SEQUENCE [LARGE SCALE GENOMIC DNA]</scope>
</reference>
<dbReference type="EMBL" id="MZ443788">
    <property type="protein sequence ID" value="QZE60184.1"/>
    <property type="molecule type" value="Genomic_DNA"/>
</dbReference>
<proteinExistence type="predicted"/>
<feature type="transmembrane region" description="Helical" evidence="1">
    <location>
        <begin position="6"/>
        <end position="26"/>
    </location>
</feature>
<name>A0AAE7XRY6_9CAUD</name>
<protein>
    <submittedName>
        <fullName evidence="2">Uncharacterized protein</fullName>
    </submittedName>
</protein>
<sequence length="148" mass="17188">MNIPWYVMFAMGLLPLSTCYVVFPWFRAAVNRRLTFKPLDYDALDEILTGGMPERVTITCLRAAYRSNTPAHSHVDIYPHKENVAVIRMLVDPNFPIARIFHKVLIDNYSAFAVKSNRAPLITINQCVYPVVEYEYDDTYLLIYVKHK</sequence>
<evidence type="ECO:0000256" key="1">
    <source>
        <dbReference type="SAM" id="Phobius"/>
    </source>
</evidence>
<evidence type="ECO:0000313" key="3">
    <source>
        <dbReference type="Proteomes" id="UP000827806"/>
    </source>
</evidence>
<keyword evidence="1" id="KW-0812">Transmembrane</keyword>
<keyword evidence="1" id="KW-0472">Membrane</keyword>
<dbReference type="Proteomes" id="UP000827806">
    <property type="component" value="Segment"/>
</dbReference>
<organism evidence="2 3">
    <name type="scientific">Erwinia phage pEa_SNUABM_35</name>
    <dbReference type="NCBI Taxonomy" id="2869557"/>
    <lineage>
        <taxon>Viruses</taxon>
        <taxon>Duplodnaviria</taxon>
        <taxon>Heunggongvirae</taxon>
        <taxon>Uroviricota</taxon>
        <taxon>Caudoviricetes</taxon>
        <taxon>Alexandravirus</taxon>
        <taxon>Alexandravirus SNUABM35</taxon>
    </lineage>
</organism>